<dbReference type="InterPro" id="IPR035513">
    <property type="entry name" value="Invertase/methylesterase_inhib"/>
</dbReference>
<dbReference type="InterPro" id="IPR034086">
    <property type="entry name" value="PMEI_plant"/>
</dbReference>
<dbReference type="Pfam" id="PF04043">
    <property type="entry name" value="PMEI"/>
    <property type="match status" value="1"/>
</dbReference>
<evidence type="ECO:0000256" key="1">
    <source>
        <dbReference type="ARBA" id="ARBA00022729"/>
    </source>
</evidence>
<keyword evidence="7" id="KW-1185">Reference proteome</keyword>
<gene>
    <name evidence="6" type="ORF">VNO77_23790</name>
</gene>
<dbReference type="PANTHER" id="PTHR36710">
    <property type="entry name" value="PECTINESTERASE INHIBITOR-LIKE"/>
    <property type="match status" value="1"/>
</dbReference>
<dbReference type="CDD" id="cd15797">
    <property type="entry name" value="PMEI"/>
    <property type="match status" value="1"/>
</dbReference>
<dbReference type="EMBL" id="JAYMYQ010000005">
    <property type="protein sequence ID" value="KAK7329620.1"/>
    <property type="molecule type" value="Genomic_DNA"/>
</dbReference>
<dbReference type="GO" id="GO:0046910">
    <property type="term" value="F:pectinesterase inhibitor activity"/>
    <property type="evidence" value="ECO:0007669"/>
    <property type="project" value="InterPro"/>
</dbReference>
<evidence type="ECO:0000256" key="3">
    <source>
        <dbReference type="ARBA" id="ARBA00038471"/>
    </source>
</evidence>
<protein>
    <recommendedName>
        <fullName evidence="5">Pectinesterase inhibitor domain-containing protein</fullName>
    </recommendedName>
</protein>
<dbReference type="InterPro" id="IPR006501">
    <property type="entry name" value="Pectinesterase_inhib_dom"/>
</dbReference>
<comment type="caution">
    <text evidence="6">The sequence shown here is derived from an EMBL/GenBank/DDBJ whole genome shotgun (WGS) entry which is preliminary data.</text>
</comment>
<dbReference type="SMART" id="SM00856">
    <property type="entry name" value="PMEI"/>
    <property type="match status" value="1"/>
</dbReference>
<comment type="similarity">
    <text evidence="3">Belongs to the PMEI family.</text>
</comment>
<evidence type="ECO:0000313" key="6">
    <source>
        <dbReference type="EMBL" id="KAK7329620.1"/>
    </source>
</evidence>
<evidence type="ECO:0000259" key="5">
    <source>
        <dbReference type="SMART" id="SM00856"/>
    </source>
</evidence>
<dbReference type="NCBIfam" id="TIGR01614">
    <property type="entry name" value="PME_inhib"/>
    <property type="match status" value="1"/>
</dbReference>
<sequence>MAFHIASFFSFLLLFSLLFLFNFTSASSTLSVSQKQIKEICGQTQNPNFCTTSLEDFLGDKKVDLNELGIVSILLATSQARLNKYVVEQLVQTMVDLDSISKIHLEKCQMDYDVTLQNLRDAFRLSHQKDYKDMVDFVNEATMMTNECTMECLQLQNPLSSWKEDNHKMMWLNDIALVILGMLNE</sequence>
<feature type="domain" description="Pectinesterase inhibitor" evidence="5">
    <location>
        <begin position="32"/>
        <end position="179"/>
    </location>
</feature>
<dbReference type="AlphaFoldDB" id="A0AAN9L516"/>
<proteinExistence type="inferred from homology"/>
<organism evidence="6 7">
    <name type="scientific">Canavalia gladiata</name>
    <name type="common">Sword bean</name>
    <name type="synonym">Dolichos gladiatus</name>
    <dbReference type="NCBI Taxonomy" id="3824"/>
    <lineage>
        <taxon>Eukaryota</taxon>
        <taxon>Viridiplantae</taxon>
        <taxon>Streptophyta</taxon>
        <taxon>Embryophyta</taxon>
        <taxon>Tracheophyta</taxon>
        <taxon>Spermatophyta</taxon>
        <taxon>Magnoliopsida</taxon>
        <taxon>eudicotyledons</taxon>
        <taxon>Gunneridae</taxon>
        <taxon>Pentapetalae</taxon>
        <taxon>rosids</taxon>
        <taxon>fabids</taxon>
        <taxon>Fabales</taxon>
        <taxon>Fabaceae</taxon>
        <taxon>Papilionoideae</taxon>
        <taxon>50 kb inversion clade</taxon>
        <taxon>NPAAA clade</taxon>
        <taxon>indigoferoid/millettioid clade</taxon>
        <taxon>Phaseoleae</taxon>
        <taxon>Canavalia</taxon>
    </lineage>
</organism>
<dbReference type="SUPFAM" id="SSF101148">
    <property type="entry name" value="Plant invertase/pectin methylesterase inhibitor"/>
    <property type="match status" value="1"/>
</dbReference>
<dbReference type="InterPro" id="IPR052421">
    <property type="entry name" value="PCW_Enzyme_Inhibitor"/>
</dbReference>
<reference evidence="6 7" key="1">
    <citation type="submission" date="2024-01" db="EMBL/GenBank/DDBJ databases">
        <title>The genomes of 5 underutilized Papilionoideae crops provide insights into root nodulation and disease resistanc.</title>
        <authorList>
            <person name="Jiang F."/>
        </authorList>
    </citation>
    <scope>NUCLEOTIDE SEQUENCE [LARGE SCALE GENOMIC DNA]</scope>
    <source>
        <strain evidence="6">LVBAO_FW01</strain>
        <tissue evidence="6">Leaves</tissue>
    </source>
</reference>
<accession>A0AAN9L516</accession>
<dbReference type="PANTHER" id="PTHR36710:SF18">
    <property type="entry name" value="PECTINESTERASE INHIBITOR 5-RELATED"/>
    <property type="match status" value="1"/>
</dbReference>
<keyword evidence="1 4" id="KW-0732">Signal</keyword>
<name>A0AAN9L516_CANGL</name>
<evidence type="ECO:0000256" key="4">
    <source>
        <dbReference type="SAM" id="SignalP"/>
    </source>
</evidence>
<evidence type="ECO:0000256" key="2">
    <source>
        <dbReference type="ARBA" id="ARBA00023157"/>
    </source>
</evidence>
<dbReference type="Gene3D" id="1.20.140.40">
    <property type="entry name" value="Invertase/pectin methylesterase inhibitor family protein"/>
    <property type="match status" value="1"/>
</dbReference>
<feature type="signal peptide" evidence="4">
    <location>
        <begin position="1"/>
        <end position="26"/>
    </location>
</feature>
<feature type="chain" id="PRO_5043033656" description="Pectinesterase inhibitor domain-containing protein" evidence="4">
    <location>
        <begin position="27"/>
        <end position="185"/>
    </location>
</feature>
<keyword evidence="2" id="KW-1015">Disulfide bond</keyword>
<dbReference type="Proteomes" id="UP001367508">
    <property type="component" value="Unassembled WGS sequence"/>
</dbReference>
<evidence type="ECO:0000313" key="7">
    <source>
        <dbReference type="Proteomes" id="UP001367508"/>
    </source>
</evidence>